<dbReference type="EMBL" id="JACOQI010000011">
    <property type="protein sequence ID" value="MBC5770940.1"/>
    <property type="molecule type" value="Genomic_DNA"/>
</dbReference>
<evidence type="ECO:0000313" key="6">
    <source>
        <dbReference type="EMBL" id="MBC5770940.1"/>
    </source>
</evidence>
<feature type="transmembrane region" description="Helical" evidence="5">
    <location>
        <begin position="135"/>
        <end position="152"/>
    </location>
</feature>
<reference evidence="6" key="1">
    <citation type="submission" date="2020-08" db="EMBL/GenBank/DDBJ databases">
        <title>Genome public.</title>
        <authorList>
            <person name="Liu C."/>
            <person name="Sun Q."/>
        </authorList>
    </citation>
    <scope>NUCLEOTIDE SEQUENCE</scope>
    <source>
        <strain evidence="6">BX15</strain>
    </source>
</reference>
<feature type="transmembrane region" description="Helical" evidence="5">
    <location>
        <begin position="61"/>
        <end position="90"/>
    </location>
</feature>
<feature type="transmembrane region" description="Helical" evidence="5">
    <location>
        <begin position="23"/>
        <end position="49"/>
    </location>
</feature>
<evidence type="ECO:0000256" key="2">
    <source>
        <dbReference type="ARBA" id="ARBA00022692"/>
    </source>
</evidence>
<dbReference type="RefSeq" id="WP_187015170.1">
    <property type="nucleotide sequence ID" value="NZ_JACOQI010000011.1"/>
</dbReference>
<proteinExistence type="predicted"/>
<keyword evidence="2 5" id="KW-0812">Transmembrane</keyword>
<sequence length="287" mass="33392">MKKLNQWIDRFAYSHPRFGIPNLMLYIVIANAVTYILTLFAGAAALSFLKFDLYHVLHGEVWRLVTFVLLPFTYRPISLFIMLSFCYFVGGTLEREWGTAKFTLYYLSGMLFSVLSTVILSLATRYYGWSLSDAYYINLTMFLAFAVMYPDAQVWFYGVIPLKAKWLAWADIALMAWNIARSVRYGAYASALAAVVAILNFVIFFWEDIKSILGIQSRQRSRQTIQFKSAVRQQKKAETERGYRHKCEVCGRTDADHPELEFRYCSKCQGYHCFCSDHIFDHQHFTK</sequence>
<evidence type="ECO:0000256" key="1">
    <source>
        <dbReference type="ARBA" id="ARBA00004141"/>
    </source>
</evidence>
<comment type="subcellular location">
    <subcellularLocation>
        <location evidence="1">Membrane</location>
        <topology evidence="1">Multi-pass membrane protein</topology>
    </subcellularLocation>
</comment>
<evidence type="ECO:0000256" key="5">
    <source>
        <dbReference type="SAM" id="Phobius"/>
    </source>
</evidence>
<evidence type="ECO:0000256" key="4">
    <source>
        <dbReference type="ARBA" id="ARBA00023136"/>
    </source>
</evidence>
<dbReference type="Proteomes" id="UP000620327">
    <property type="component" value="Unassembled WGS sequence"/>
</dbReference>
<gene>
    <name evidence="6" type="ORF">H8Z83_11525</name>
</gene>
<dbReference type="SUPFAM" id="SSF144091">
    <property type="entry name" value="Rhomboid-like"/>
    <property type="match status" value="1"/>
</dbReference>
<evidence type="ECO:0000256" key="3">
    <source>
        <dbReference type="ARBA" id="ARBA00022989"/>
    </source>
</evidence>
<dbReference type="Gene3D" id="1.20.1540.10">
    <property type="entry name" value="Rhomboid-like"/>
    <property type="match status" value="1"/>
</dbReference>
<accession>A0A923MHT9</accession>
<protein>
    <recommendedName>
        <fullName evidence="8">Peptidase S54 rhomboid domain-containing protein</fullName>
    </recommendedName>
</protein>
<organism evidence="6 7">
    <name type="scientific">Dysosmobacter segnis</name>
    <dbReference type="NCBI Taxonomy" id="2763042"/>
    <lineage>
        <taxon>Bacteria</taxon>
        <taxon>Bacillati</taxon>
        <taxon>Bacillota</taxon>
        <taxon>Clostridia</taxon>
        <taxon>Eubacteriales</taxon>
        <taxon>Oscillospiraceae</taxon>
        <taxon>Dysosmobacter</taxon>
    </lineage>
</organism>
<evidence type="ECO:0008006" key="8">
    <source>
        <dbReference type="Google" id="ProtNLM"/>
    </source>
</evidence>
<dbReference type="GO" id="GO:0016020">
    <property type="term" value="C:membrane"/>
    <property type="evidence" value="ECO:0007669"/>
    <property type="project" value="UniProtKB-SubCell"/>
</dbReference>
<keyword evidence="3 5" id="KW-1133">Transmembrane helix</keyword>
<keyword evidence="4 5" id="KW-0472">Membrane</keyword>
<dbReference type="InterPro" id="IPR035952">
    <property type="entry name" value="Rhomboid-like_sf"/>
</dbReference>
<comment type="caution">
    <text evidence="6">The sequence shown here is derived from an EMBL/GenBank/DDBJ whole genome shotgun (WGS) entry which is preliminary data.</text>
</comment>
<dbReference type="AlphaFoldDB" id="A0A923MHT9"/>
<evidence type="ECO:0000313" key="7">
    <source>
        <dbReference type="Proteomes" id="UP000620327"/>
    </source>
</evidence>
<keyword evidence="7" id="KW-1185">Reference proteome</keyword>
<feature type="transmembrane region" description="Helical" evidence="5">
    <location>
        <begin position="102"/>
        <end position="123"/>
    </location>
</feature>
<feature type="transmembrane region" description="Helical" evidence="5">
    <location>
        <begin position="186"/>
        <end position="206"/>
    </location>
</feature>
<name>A0A923MHT9_9FIRM</name>